<evidence type="ECO:0000313" key="2">
    <source>
        <dbReference type="Proteomes" id="UP000075243"/>
    </source>
</evidence>
<dbReference type="EMBL" id="AGCT01022317">
    <property type="protein sequence ID" value="KYP77438.1"/>
    <property type="molecule type" value="Genomic_DNA"/>
</dbReference>
<dbReference type="Proteomes" id="UP000075243">
    <property type="component" value="Unassembled WGS sequence"/>
</dbReference>
<organism evidence="1 2">
    <name type="scientific">Cajanus cajan</name>
    <name type="common">Pigeon pea</name>
    <name type="synonym">Cajanus indicus</name>
    <dbReference type="NCBI Taxonomy" id="3821"/>
    <lineage>
        <taxon>Eukaryota</taxon>
        <taxon>Viridiplantae</taxon>
        <taxon>Streptophyta</taxon>
        <taxon>Embryophyta</taxon>
        <taxon>Tracheophyta</taxon>
        <taxon>Spermatophyta</taxon>
        <taxon>Magnoliopsida</taxon>
        <taxon>eudicotyledons</taxon>
        <taxon>Gunneridae</taxon>
        <taxon>Pentapetalae</taxon>
        <taxon>rosids</taxon>
        <taxon>fabids</taxon>
        <taxon>Fabales</taxon>
        <taxon>Fabaceae</taxon>
        <taxon>Papilionoideae</taxon>
        <taxon>50 kb inversion clade</taxon>
        <taxon>NPAAA clade</taxon>
        <taxon>indigoferoid/millettioid clade</taxon>
        <taxon>Phaseoleae</taxon>
        <taxon>Cajanus</taxon>
    </lineage>
</organism>
<protein>
    <submittedName>
        <fullName evidence="1">Uncharacterized protein</fullName>
    </submittedName>
</protein>
<name>A0A151UDX8_CAJCA</name>
<evidence type="ECO:0000313" key="1">
    <source>
        <dbReference type="EMBL" id="KYP77438.1"/>
    </source>
</evidence>
<accession>A0A151UDX8</accession>
<reference evidence="1" key="1">
    <citation type="journal article" date="2012" name="Nat. Biotechnol.">
        <title>Draft genome sequence of pigeonpea (Cajanus cajan), an orphan legume crop of resource-poor farmers.</title>
        <authorList>
            <person name="Varshney R.K."/>
            <person name="Chen W."/>
            <person name="Li Y."/>
            <person name="Bharti A.K."/>
            <person name="Saxena R.K."/>
            <person name="Schlueter J.A."/>
            <person name="Donoghue M.T."/>
            <person name="Azam S."/>
            <person name="Fan G."/>
            <person name="Whaley A.M."/>
            <person name="Farmer A.D."/>
            <person name="Sheridan J."/>
            <person name="Iwata A."/>
            <person name="Tuteja R."/>
            <person name="Penmetsa R.V."/>
            <person name="Wu W."/>
            <person name="Upadhyaya H.D."/>
            <person name="Yang S.P."/>
            <person name="Shah T."/>
            <person name="Saxena K.B."/>
            <person name="Michael T."/>
            <person name="McCombie W.R."/>
            <person name="Yang B."/>
            <person name="Zhang G."/>
            <person name="Yang H."/>
            <person name="Wang J."/>
            <person name="Spillane C."/>
            <person name="Cook D.R."/>
            <person name="May G.D."/>
            <person name="Xu X."/>
            <person name="Jackson S.A."/>
        </authorList>
    </citation>
    <scope>NUCLEOTIDE SEQUENCE [LARGE SCALE GENOMIC DNA]</scope>
</reference>
<comment type="caution">
    <text evidence="1">The sequence shown here is derived from an EMBL/GenBank/DDBJ whole genome shotgun (WGS) entry which is preliminary data.</text>
</comment>
<dbReference type="AlphaFoldDB" id="A0A151UDX8"/>
<dbReference type="Gramene" id="C.cajan_48123.t">
    <property type="protein sequence ID" value="C.cajan_48123.t.cds1"/>
    <property type="gene ID" value="C.cajan_48123"/>
</dbReference>
<proteinExistence type="predicted"/>
<feature type="non-terminal residue" evidence="1">
    <location>
        <position position="1"/>
    </location>
</feature>
<gene>
    <name evidence="1" type="ORF">KK1_049641</name>
</gene>
<keyword evidence="2" id="KW-1185">Reference proteome</keyword>
<sequence length="143" mass="16236">TQLAYQGGLLDEESVLFKMLFWTFKPYIDGLAFCKPIVQVVGIFLYGKYKGMLLVAVAQDGRNNIISIVFDIVEGETSDALFFSEELKAVCNIARRGCSLFRIVTRLFEVHTPKMEVVGQKTIMFMSIDTLHRISCDNSKMQH</sequence>